<dbReference type="PRINTS" id="PR00465">
    <property type="entry name" value="EP450IV"/>
</dbReference>
<dbReference type="EMBL" id="GL385395">
    <property type="protein sequence ID" value="EJT82530.1"/>
    <property type="molecule type" value="Genomic_DNA"/>
</dbReference>
<sequence length="542" mass="61310">MASSVNVDTTWLQHQLQGQSALADLLLEFDRSTIALTLAALVLVPVIASHLFGTKTDGKVPIINAPGPFELTIQKKFEYVTKGVEYLREGRRRHPGKPFKLLTNIGPVTIFPPDRAEEIKNQKSLDFRRAISHLVPFAPAANGTTNLIDRQDELLQRVIMKHLTKRLNTVTEPLALEVTFALEKSLGDNPGWTETKLSPVVTDIVARLSSRVFLGGETCRNEEWLDVTKNFTLIFNAAMQNMRLYPRWARPLVYYLDPVCKKAHAIYRRAEAIVEPQVAARRKEKAECVAKGLPVPKYNDAIEWADLEHEGSKEAMKPTDFQLMFGFVAIHTTSDLLMQTMLHLAANPDAVEALRREALEVLPIDGWRKTALVNLKLLDSAIKEAQRLKPILSANMIREATADIALEDGTKLYKGEYMAVDTIPLRDSKVYANPDKFDVYRFYERRKLPGGEHKAQLVSPNPEHLTFGYGKYMCPGRFFAANEIKVALCHLLLKYDWKLAGTTTLEPIYFGTDPFVNPENKLLYRRRKEEIDLDSLAVDNVE</sequence>
<keyword evidence="6 8" id="KW-0408">Iron</keyword>
<evidence type="ECO:0000256" key="7">
    <source>
        <dbReference type="ARBA" id="ARBA00023033"/>
    </source>
</evidence>
<keyword evidence="3 8" id="KW-0349">Heme</keyword>
<dbReference type="GO" id="GO:0005506">
    <property type="term" value="F:iron ion binding"/>
    <property type="evidence" value="ECO:0007669"/>
    <property type="project" value="InterPro"/>
</dbReference>
<dbReference type="InterPro" id="IPR036396">
    <property type="entry name" value="Cyt_P450_sf"/>
</dbReference>
<reference evidence="10" key="5">
    <citation type="submission" date="2018-04" db="UniProtKB">
        <authorList>
            <consortium name="EnsemblFungi"/>
        </authorList>
    </citation>
    <scope>IDENTIFICATION</scope>
    <source>
        <strain evidence="10">R3-111a-1</strain>
    </source>
</reference>
<dbReference type="PANTHER" id="PTHR46206">
    <property type="entry name" value="CYTOCHROME P450"/>
    <property type="match status" value="1"/>
</dbReference>
<dbReference type="GO" id="GO:0016705">
    <property type="term" value="F:oxidoreductase activity, acting on paired donors, with incorporation or reduction of molecular oxygen"/>
    <property type="evidence" value="ECO:0007669"/>
    <property type="project" value="InterPro"/>
</dbReference>
<name>J3NMJ7_GAET3</name>
<reference evidence="11" key="1">
    <citation type="submission" date="2010-07" db="EMBL/GenBank/DDBJ databases">
        <title>The genome sequence of Gaeumannomyces graminis var. tritici strain R3-111a-1.</title>
        <authorList>
            <consortium name="The Broad Institute Genome Sequencing Platform"/>
            <person name="Ma L.-J."/>
            <person name="Dead R."/>
            <person name="Young S."/>
            <person name="Zeng Q."/>
            <person name="Koehrsen M."/>
            <person name="Alvarado L."/>
            <person name="Berlin A."/>
            <person name="Chapman S.B."/>
            <person name="Chen Z."/>
            <person name="Freedman E."/>
            <person name="Gellesch M."/>
            <person name="Goldberg J."/>
            <person name="Griggs A."/>
            <person name="Gujja S."/>
            <person name="Heilman E.R."/>
            <person name="Heiman D."/>
            <person name="Hepburn T."/>
            <person name="Howarth C."/>
            <person name="Jen D."/>
            <person name="Larson L."/>
            <person name="Mehta T."/>
            <person name="Neiman D."/>
            <person name="Pearson M."/>
            <person name="Roberts A."/>
            <person name="Saif S."/>
            <person name="Shea T."/>
            <person name="Shenoy N."/>
            <person name="Sisk P."/>
            <person name="Stolte C."/>
            <person name="Sykes S."/>
            <person name="Walk T."/>
            <person name="White J."/>
            <person name="Yandava C."/>
            <person name="Haas B."/>
            <person name="Nusbaum C."/>
            <person name="Birren B."/>
        </authorList>
    </citation>
    <scope>NUCLEOTIDE SEQUENCE [LARGE SCALE GENOMIC DNA]</scope>
    <source>
        <strain evidence="11">R3-111a-1</strain>
    </source>
</reference>
<dbReference type="PANTHER" id="PTHR46206:SF2">
    <property type="entry name" value="CYTOCHROME P450 MONOOXYGENASE AUSG-RELATED"/>
    <property type="match status" value="1"/>
</dbReference>
<dbReference type="STRING" id="644352.J3NMJ7"/>
<evidence type="ECO:0000256" key="4">
    <source>
        <dbReference type="ARBA" id="ARBA00022723"/>
    </source>
</evidence>
<evidence type="ECO:0008006" key="12">
    <source>
        <dbReference type="Google" id="ProtNLM"/>
    </source>
</evidence>
<evidence type="ECO:0000256" key="5">
    <source>
        <dbReference type="ARBA" id="ARBA00023002"/>
    </source>
</evidence>
<reference evidence="9" key="2">
    <citation type="submission" date="2010-07" db="EMBL/GenBank/DDBJ databases">
        <authorList>
            <consortium name="The Broad Institute Genome Sequencing Platform"/>
            <consortium name="Broad Institute Genome Sequencing Center for Infectious Disease"/>
            <person name="Ma L.-J."/>
            <person name="Dead R."/>
            <person name="Young S."/>
            <person name="Zeng Q."/>
            <person name="Koehrsen M."/>
            <person name="Alvarado L."/>
            <person name="Berlin A."/>
            <person name="Chapman S.B."/>
            <person name="Chen Z."/>
            <person name="Freedman E."/>
            <person name="Gellesch M."/>
            <person name="Goldberg J."/>
            <person name="Griggs A."/>
            <person name="Gujja S."/>
            <person name="Heilman E.R."/>
            <person name="Heiman D."/>
            <person name="Hepburn T."/>
            <person name="Howarth C."/>
            <person name="Jen D."/>
            <person name="Larson L."/>
            <person name="Mehta T."/>
            <person name="Neiman D."/>
            <person name="Pearson M."/>
            <person name="Roberts A."/>
            <person name="Saif S."/>
            <person name="Shea T."/>
            <person name="Shenoy N."/>
            <person name="Sisk P."/>
            <person name="Stolte C."/>
            <person name="Sykes S."/>
            <person name="Walk T."/>
            <person name="White J."/>
            <person name="Yandava C."/>
            <person name="Haas B."/>
            <person name="Nusbaum C."/>
            <person name="Birren B."/>
        </authorList>
    </citation>
    <scope>NUCLEOTIDE SEQUENCE</scope>
    <source>
        <strain evidence="9">R3-111a-1</strain>
    </source>
</reference>
<dbReference type="CDD" id="cd11041">
    <property type="entry name" value="CYP503A1-like"/>
    <property type="match status" value="1"/>
</dbReference>
<dbReference type="SUPFAM" id="SSF48264">
    <property type="entry name" value="Cytochrome P450"/>
    <property type="match status" value="1"/>
</dbReference>
<evidence type="ECO:0000313" key="9">
    <source>
        <dbReference type="EMBL" id="EJT82530.1"/>
    </source>
</evidence>
<accession>J3NMJ7</accession>
<protein>
    <recommendedName>
        <fullName evidence="12">Ent-kaurene oxidase</fullName>
    </recommendedName>
</protein>
<dbReference type="Proteomes" id="UP000006039">
    <property type="component" value="Unassembled WGS sequence"/>
</dbReference>
<organism evidence="9">
    <name type="scientific">Gaeumannomyces tritici (strain R3-111a-1)</name>
    <name type="common">Wheat and barley take-all root rot fungus</name>
    <name type="synonym">Gaeumannomyces graminis var. tritici</name>
    <dbReference type="NCBI Taxonomy" id="644352"/>
    <lineage>
        <taxon>Eukaryota</taxon>
        <taxon>Fungi</taxon>
        <taxon>Dikarya</taxon>
        <taxon>Ascomycota</taxon>
        <taxon>Pezizomycotina</taxon>
        <taxon>Sordariomycetes</taxon>
        <taxon>Sordariomycetidae</taxon>
        <taxon>Magnaporthales</taxon>
        <taxon>Magnaporthaceae</taxon>
        <taxon>Gaeumannomyces</taxon>
    </lineage>
</organism>
<evidence type="ECO:0000256" key="3">
    <source>
        <dbReference type="ARBA" id="ARBA00022617"/>
    </source>
</evidence>
<evidence type="ECO:0000256" key="2">
    <source>
        <dbReference type="ARBA" id="ARBA00010617"/>
    </source>
</evidence>
<evidence type="ECO:0000256" key="1">
    <source>
        <dbReference type="ARBA" id="ARBA00001971"/>
    </source>
</evidence>
<reference evidence="10" key="4">
    <citation type="journal article" date="2015" name="G3 (Bethesda)">
        <title>Genome sequences of three phytopathogenic species of the Magnaporthaceae family of fungi.</title>
        <authorList>
            <person name="Okagaki L.H."/>
            <person name="Nunes C.C."/>
            <person name="Sailsbery J."/>
            <person name="Clay B."/>
            <person name="Brown D."/>
            <person name="John T."/>
            <person name="Oh Y."/>
            <person name="Young N."/>
            <person name="Fitzgerald M."/>
            <person name="Haas B.J."/>
            <person name="Zeng Q."/>
            <person name="Young S."/>
            <person name="Adiconis X."/>
            <person name="Fan L."/>
            <person name="Levin J.Z."/>
            <person name="Mitchell T.K."/>
            <person name="Okubara P.A."/>
            <person name="Farman M.L."/>
            <person name="Kohn L.M."/>
            <person name="Birren B."/>
            <person name="Ma L.-J."/>
            <person name="Dean R.A."/>
        </authorList>
    </citation>
    <scope>NUCLEOTIDE SEQUENCE</scope>
    <source>
        <strain evidence="10">R3-111a-1</strain>
    </source>
</reference>
<reference evidence="9" key="3">
    <citation type="submission" date="2010-09" db="EMBL/GenBank/DDBJ databases">
        <title>Annotation of Gaeumannomyces graminis var. tritici R3-111a-1.</title>
        <authorList>
            <consortium name="The Broad Institute Genome Sequencing Platform"/>
            <person name="Ma L.-J."/>
            <person name="Dead R."/>
            <person name="Young S.K."/>
            <person name="Zeng Q."/>
            <person name="Gargeya S."/>
            <person name="Fitzgerald M."/>
            <person name="Haas B."/>
            <person name="Abouelleil A."/>
            <person name="Alvarado L."/>
            <person name="Arachchi H.M."/>
            <person name="Berlin A."/>
            <person name="Brown A."/>
            <person name="Chapman S.B."/>
            <person name="Chen Z."/>
            <person name="Dunbar C."/>
            <person name="Freedman E."/>
            <person name="Gearin G."/>
            <person name="Gellesch M."/>
            <person name="Goldberg J."/>
            <person name="Griggs A."/>
            <person name="Gujja S."/>
            <person name="Heiman D."/>
            <person name="Howarth C."/>
            <person name="Larson L."/>
            <person name="Lui A."/>
            <person name="MacDonald P.J.P."/>
            <person name="Mehta T."/>
            <person name="Montmayeur A."/>
            <person name="Murphy C."/>
            <person name="Neiman D."/>
            <person name="Pearson M."/>
            <person name="Priest M."/>
            <person name="Roberts A."/>
            <person name="Saif S."/>
            <person name="Shea T."/>
            <person name="Shenoy N."/>
            <person name="Sisk P."/>
            <person name="Stolte C."/>
            <person name="Sykes S."/>
            <person name="Yandava C."/>
            <person name="Wortman J."/>
            <person name="Nusbaum C."/>
            <person name="Birren B."/>
        </authorList>
    </citation>
    <scope>NUCLEOTIDE SEQUENCE</scope>
    <source>
        <strain evidence="9">R3-111a-1</strain>
    </source>
</reference>
<dbReference type="VEuPathDB" id="FungiDB:GGTG_02503"/>
<dbReference type="HOGENOM" id="CLU_022195_0_3_1"/>
<dbReference type="AlphaFoldDB" id="J3NMJ7"/>
<dbReference type="Gene3D" id="1.10.630.10">
    <property type="entry name" value="Cytochrome P450"/>
    <property type="match status" value="1"/>
</dbReference>
<dbReference type="GO" id="GO:0020037">
    <property type="term" value="F:heme binding"/>
    <property type="evidence" value="ECO:0007669"/>
    <property type="project" value="InterPro"/>
</dbReference>
<evidence type="ECO:0000256" key="8">
    <source>
        <dbReference type="PIRSR" id="PIRSR602403-1"/>
    </source>
</evidence>
<dbReference type="GO" id="GO:0004497">
    <property type="term" value="F:monooxygenase activity"/>
    <property type="evidence" value="ECO:0007669"/>
    <property type="project" value="UniProtKB-KW"/>
</dbReference>
<keyword evidence="4 8" id="KW-0479">Metal-binding</keyword>
<keyword evidence="7" id="KW-0503">Monooxygenase</keyword>
<gene>
    <name evidence="10" type="primary">20342961</name>
    <name evidence="9" type="ORF">GGTG_02503</name>
</gene>
<evidence type="ECO:0000256" key="6">
    <source>
        <dbReference type="ARBA" id="ARBA00023004"/>
    </source>
</evidence>
<comment type="cofactor">
    <cofactor evidence="1 8">
        <name>heme</name>
        <dbReference type="ChEBI" id="CHEBI:30413"/>
    </cofactor>
</comment>
<dbReference type="InterPro" id="IPR001128">
    <property type="entry name" value="Cyt_P450"/>
</dbReference>
<dbReference type="GeneID" id="20342961"/>
<proteinExistence type="inferred from homology"/>
<feature type="binding site" description="axial binding residue" evidence="8">
    <location>
        <position position="474"/>
    </location>
    <ligand>
        <name>heme</name>
        <dbReference type="ChEBI" id="CHEBI:30413"/>
    </ligand>
    <ligandPart>
        <name>Fe</name>
        <dbReference type="ChEBI" id="CHEBI:18248"/>
    </ligandPart>
</feature>
<dbReference type="InterPro" id="IPR002403">
    <property type="entry name" value="Cyt_P450_E_grp-IV"/>
</dbReference>
<keyword evidence="5" id="KW-0560">Oxidoreductase</keyword>
<dbReference type="EnsemblFungi" id="EJT82530">
    <property type="protein sequence ID" value="EJT82530"/>
    <property type="gene ID" value="GGTG_02503"/>
</dbReference>
<dbReference type="OrthoDB" id="1844152at2759"/>
<comment type="similarity">
    <text evidence="2">Belongs to the cytochrome P450 family.</text>
</comment>
<dbReference type="Pfam" id="PF00067">
    <property type="entry name" value="p450"/>
    <property type="match status" value="1"/>
</dbReference>
<evidence type="ECO:0000313" key="10">
    <source>
        <dbReference type="EnsemblFungi" id="EJT82530"/>
    </source>
</evidence>
<dbReference type="RefSeq" id="XP_009218539.1">
    <property type="nucleotide sequence ID" value="XM_009220275.1"/>
</dbReference>
<dbReference type="eggNOG" id="KOG0156">
    <property type="taxonomic scope" value="Eukaryota"/>
</dbReference>
<keyword evidence="11" id="KW-1185">Reference proteome</keyword>
<evidence type="ECO:0000313" key="11">
    <source>
        <dbReference type="Proteomes" id="UP000006039"/>
    </source>
</evidence>